<evidence type="ECO:0000313" key="4">
    <source>
        <dbReference type="EMBL" id="KAE9392718.1"/>
    </source>
</evidence>
<accession>A0A6A4H4W3</accession>
<evidence type="ECO:0000313" key="5">
    <source>
        <dbReference type="Proteomes" id="UP000799118"/>
    </source>
</evidence>
<keyword evidence="5" id="KW-1185">Reference proteome</keyword>
<sequence>MLYALRPLEYRRVIMPTREFTDDKASITSNKSVANGRTGRENSQRGERVSLAPGDEMPRLWQEGDPYKFAPKRRGDPWEESMKRVDLYDDEMCRAWKEDVDTLLVFAGLFYAALTAFIIESYQWLQPNPTNQLLQQIAMQLNADVSAVTFPMSPPTSASIRINTAWFLSLILSLLTVLLGILCKQWLREHRRDTPCSSSKEALELRQLRFESLVKWGIPALLASLPLILQIALVLFLYGILDLLWSLNVVVAAFSTAATAVGVAMLCFTTLLPAYCLLRFPSTVVKDEVLLCPYKSPQSWLFYKLTTFFFIGGRSNEEHKHHFEDWASSDLHLLRNHTPTRTHNVFLLRSLRWMVKTFCDSTIMANHMFHCFQNLSVDVAAYATGKPEELSRDAIYYDLFRHSSWDLDIGKFLAELFLRQVNSPSQDLDHRGVGDALRSFWNLAVVDFIGDDQSPQLHLELLYQIIASIRCYCADNRITLLDMSPLMVVCKELWRHPDPAIREQSILIVDDFEAWISRTGEELQREFIPSFASSIADIIYSQEDRASPISALILSEKGHGFIKFLDHHLASKDIDMDKYSLQDMPMSWQEGKTKVIRLSGLSPDFFDIPDFDSQGQGHNHALTRQNGLELAKACFNSTATINALISCLDAFTVPPDFYNASSYAAAQPTDKERKAWVSVVNSMLNAKTTDSNADCTHIPIPDLLKDIYSVTTFNDVSTNKTFCILFETTASSDMLSGNTNYSYTKGWGLMVVPASAADISRTIHISAPHPQADIGTPQQAGAIFALAGAHSLLVSGRFRSAFRAQTDCIIPASARGMVYYKTDPTHDVDEPFNVANRVIREWQNANGGCPPETCAYIQMHGKAARSCAVDTVFISSGLGTSTSSLAWYQDTTLDIPARRLRDVARTVFKSNPHTSSWNISLPSDDLACSLTATTNVFGRLINGVPDKYICTMEANSTTAGTGEFVHIEQSIVAREGAMYELWGEVFKNTF</sequence>
<feature type="compositionally biased region" description="Polar residues" evidence="1">
    <location>
        <begin position="26"/>
        <end position="35"/>
    </location>
</feature>
<dbReference type="OrthoDB" id="2756178at2759"/>
<dbReference type="EMBL" id="ML769589">
    <property type="protein sequence ID" value="KAE9392718.1"/>
    <property type="molecule type" value="Genomic_DNA"/>
</dbReference>
<evidence type="ECO:0000256" key="2">
    <source>
        <dbReference type="SAM" id="Phobius"/>
    </source>
</evidence>
<feature type="region of interest" description="Disordered" evidence="1">
    <location>
        <begin position="26"/>
        <end position="48"/>
    </location>
</feature>
<reference evidence="4" key="1">
    <citation type="journal article" date="2019" name="Environ. Microbiol.">
        <title>Fungal ecological strategies reflected in gene transcription - a case study of two litter decomposers.</title>
        <authorList>
            <person name="Barbi F."/>
            <person name="Kohler A."/>
            <person name="Barry K."/>
            <person name="Baskaran P."/>
            <person name="Daum C."/>
            <person name="Fauchery L."/>
            <person name="Ihrmark K."/>
            <person name="Kuo A."/>
            <person name="LaButti K."/>
            <person name="Lipzen A."/>
            <person name="Morin E."/>
            <person name="Grigoriev I.V."/>
            <person name="Henrissat B."/>
            <person name="Lindahl B."/>
            <person name="Martin F."/>
        </authorList>
    </citation>
    <scope>NUCLEOTIDE SEQUENCE</scope>
    <source>
        <strain evidence="4">JB14</strain>
    </source>
</reference>
<protein>
    <recommendedName>
        <fullName evidence="3">DUF6535 domain-containing protein</fullName>
    </recommendedName>
</protein>
<feature type="transmembrane region" description="Helical" evidence="2">
    <location>
        <begin position="164"/>
        <end position="183"/>
    </location>
</feature>
<organism evidence="4 5">
    <name type="scientific">Gymnopus androsaceus JB14</name>
    <dbReference type="NCBI Taxonomy" id="1447944"/>
    <lineage>
        <taxon>Eukaryota</taxon>
        <taxon>Fungi</taxon>
        <taxon>Dikarya</taxon>
        <taxon>Basidiomycota</taxon>
        <taxon>Agaricomycotina</taxon>
        <taxon>Agaricomycetes</taxon>
        <taxon>Agaricomycetidae</taxon>
        <taxon>Agaricales</taxon>
        <taxon>Marasmiineae</taxon>
        <taxon>Omphalotaceae</taxon>
        <taxon>Gymnopus</taxon>
    </lineage>
</organism>
<keyword evidence="2" id="KW-0472">Membrane</keyword>
<dbReference type="Proteomes" id="UP000799118">
    <property type="component" value="Unassembled WGS sequence"/>
</dbReference>
<feature type="compositionally biased region" description="Basic and acidic residues" evidence="1">
    <location>
        <begin position="38"/>
        <end position="48"/>
    </location>
</feature>
<gene>
    <name evidence="4" type="ORF">BT96DRAFT_1000101</name>
</gene>
<feature type="transmembrane region" description="Helical" evidence="2">
    <location>
        <begin position="102"/>
        <end position="125"/>
    </location>
</feature>
<keyword evidence="2" id="KW-0812">Transmembrane</keyword>
<keyword evidence="2" id="KW-1133">Transmembrane helix</keyword>
<name>A0A6A4H4W3_9AGAR</name>
<proteinExistence type="predicted"/>
<feature type="domain" description="DUF6535" evidence="3">
    <location>
        <begin position="78"/>
        <end position="246"/>
    </location>
</feature>
<evidence type="ECO:0000259" key="3">
    <source>
        <dbReference type="Pfam" id="PF20153"/>
    </source>
</evidence>
<evidence type="ECO:0000256" key="1">
    <source>
        <dbReference type="SAM" id="MobiDB-lite"/>
    </source>
</evidence>
<dbReference type="AlphaFoldDB" id="A0A6A4H4W3"/>
<dbReference type="InterPro" id="IPR045338">
    <property type="entry name" value="DUF6535"/>
</dbReference>
<feature type="transmembrane region" description="Helical" evidence="2">
    <location>
        <begin position="247"/>
        <end position="272"/>
    </location>
</feature>
<feature type="transmembrane region" description="Helical" evidence="2">
    <location>
        <begin position="216"/>
        <end position="241"/>
    </location>
</feature>
<dbReference type="Pfam" id="PF20153">
    <property type="entry name" value="DUF6535"/>
    <property type="match status" value="1"/>
</dbReference>